<dbReference type="SMART" id="SM00917">
    <property type="entry name" value="LeuA_dimer"/>
    <property type="match status" value="1"/>
</dbReference>
<dbReference type="PROSITE" id="PS00815">
    <property type="entry name" value="AIPM_HOMOCIT_SYNTH_1"/>
    <property type="match status" value="1"/>
</dbReference>
<evidence type="ECO:0000313" key="13">
    <source>
        <dbReference type="EMBL" id="SDF99451.1"/>
    </source>
</evidence>
<dbReference type="Proteomes" id="UP000199355">
    <property type="component" value="Unassembled WGS sequence"/>
</dbReference>
<dbReference type="PROSITE" id="PS00816">
    <property type="entry name" value="AIPM_HOMOCIT_SYNTH_2"/>
    <property type="match status" value="1"/>
</dbReference>
<protein>
    <recommendedName>
        <fullName evidence="4 11">2-isopropylmalate synthase</fullName>
        <ecNumber evidence="3 11">2.3.3.13</ecNumber>
    </recommendedName>
    <alternativeName>
        <fullName evidence="11">Alpha-IPM synthase</fullName>
    </alternativeName>
    <alternativeName>
        <fullName evidence="11">Alpha-isopropylmalate synthase</fullName>
    </alternativeName>
</protein>
<keyword evidence="6 11" id="KW-0028">Amino-acid biosynthesis</keyword>
<dbReference type="PANTHER" id="PTHR10277">
    <property type="entry name" value="HOMOCITRATE SYNTHASE-RELATED"/>
    <property type="match status" value="1"/>
</dbReference>
<organism evidence="13 14">
    <name type="scientific">Desulfovibrio legallii</name>
    <dbReference type="NCBI Taxonomy" id="571438"/>
    <lineage>
        <taxon>Bacteria</taxon>
        <taxon>Pseudomonadati</taxon>
        <taxon>Thermodesulfobacteriota</taxon>
        <taxon>Desulfovibrionia</taxon>
        <taxon>Desulfovibrionales</taxon>
        <taxon>Desulfovibrionaceae</taxon>
        <taxon>Desulfovibrio</taxon>
    </lineage>
</organism>
<gene>
    <name evidence="11" type="primary">leuA</name>
    <name evidence="13" type="ORF">SAMN05192586_12225</name>
</gene>
<evidence type="ECO:0000256" key="2">
    <source>
        <dbReference type="ARBA" id="ARBA00009396"/>
    </source>
</evidence>
<dbReference type="SUPFAM" id="SSF110921">
    <property type="entry name" value="2-isopropylmalate synthase LeuA, allosteric (dimerisation) domain"/>
    <property type="match status" value="1"/>
</dbReference>
<dbReference type="GO" id="GO:0009098">
    <property type="term" value="P:L-leucine biosynthetic process"/>
    <property type="evidence" value="ECO:0007669"/>
    <property type="project" value="UniProtKB-UniRule"/>
</dbReference>
<dbReference type="GO" id="GO:0003852">
    <property type="term" value="F:2-isopropylmalate synthase activity"/>
    <property type="evidence" value="ECO:0007669"/>
    <property type="project" value="UniProtKB-UniRule"/>
</dbReference>
<feature type="binding site" evidence="11">
    <location>
        <position position="202"/>
    </location>
    <ligand>
        <name>Mn(2+)</name>
        <dbReference type="ChEBI" id="CHEBI:29035"/>
    </ligand>
</feature>
<dbReference type="EC" id="2.3.3.13" evidence="3 11"/>
<dbReference type="InterPro" id="IPR000891">
    <property type="entry name" value="PYR_CT"/>
</dbReference>
<comment type="catalytic activity">
    <reaction evidence="11">
        <text>3-methyl-2-oxobutanoate + acetyl-CoA + H2O = (2S)-2-isopropylmalate + CoA + H(+)</text>
        <dbReference type="Rhea" id="RHEA:21524"/>
        <dbReference type="ChEBI" id="CHEBI:1178"/>
        <dbReference type="ChEBI" id="CHEBI:11851"/>
        <dbReference type="ChEBI" id="CHEBI:15377"/>
        <dbReference type="ChEBI" id="CHEBI:15378"/>
        <dbReference type="ChEBI" id="CHEBI:57287"/>
        <dbReference type="ChEBI" id="CHEBI:57288"/>
        <dbReference type="EC" id="2.3.3.13"/>
    </reaction>
</comment>
<evidence type="ECO:0000256" key="10">
    <source>
        <dbReference type="ARBA" id="ARBA00023304"/>
    </source>
</evidence>
<name>A0A1G7QLM3_9BACT</name>
<dbReference type="GO" id="GO:0030145">
    <property type="term" value="F:manganese ion binding"/>
    <property type="evidence" value="ECO:0007669"/>
    <property type="project" value="UniProtKB-UniRule"/>
</dbReference>
<proteinExistence type="inferred from homology"/>
<evidence type="ECO:0000313" key="14">
    <source>
        <dbReference type="Proteomes" id="UP000199355"/>
    </source>
</evidence>
<feature type="binding site" evidence="11">
    <location>
        <position position="238"/>
    </location>
    <ligand>
        <name>Mn(2+)</name>
        <dbReference type="ChEBI" id="CHEBI:29035"/>
    </ligand>
</feature>
<dbReference type="InterPro" id="IPR054691">
    <property type="entry name" value="LeuA/HCS_post-cat"/>
</dbReference>
<dbReference type="InterPro" id="IPR013785">
    <property type="entry name" value="Aldolase_TIM"/>
</dbReference>
<dbReference type="FunFam" id="1.10.238.260:FF:000001">
    <property type="entry name" value="2-isopropylmalate synthase"/>
    <property type="match status" value="1"/>
</dbReference>
<feature type="region of interest" description="Regulatory domain" evidence="11">
    <location>
        <begin position="391"/>
        <end position="515"/>
    </location>
</feature>
<dbReference type="PROSITE" id="PS50991">
    <property type="entry name" value="PYR_CT"/>
    <property type="match status" value="1"/>
</dbReference>
<feature type="binding site" evidence="11">
    <location>
        <position position="14"/>
    </location>
    <ligand>
        <name>Mn(2+)</name>
        <dbReference type="ChEBI" id="CHEBI:29035"/>
    </ligand>
</feature>
<keyword evidence="14" id="KW-1185">Reference proteome</keyword>
<dbReference type="Pfam" id="PF22617">
    <property type="entry name" value="HCS_D2"/>
    <property type="match status" value="1"/>
</dbReference>
<dbReference type="CDD" id="cd07940">
    <property type="entry name" value="DRE_TIM_IPMS"/>
    <property type="match status" value="1"/>
</dbReference>
<comment type="function">
    <text evidence="11">Catalyzes the condensation of the acetyl group of acetyl-CoA with 3-methyl-2-oxobutanoate (2-ketoisovalerate) to form 3-carboxy-3-hydroxy-4-methylpentanoate (2-isopropylmalate).</text>
</comment>
<dbReference type="GO" id="GO:0005829">
    <property type="term" value="C:cytosol"/>
    <property type="evidence" value="ECO:0007669"/>
    <property type="project" value="TreeGrafter"/>
</dbReference>
<comment type="cofactor">
    <cofactor evidence="11">
        <name>Mn(2+)</name>
        <dbReference type="ChEBI" id="CHEBI:29035"/>
    </cofactor>
</comment>
<dbReference type="InterPro" id="IPR036230">
    <property type="entry name" value="LeuA_allosteric_dom_sf"/>
</dbReference>
<reference evidence="14" key="1">
    <citation type="submission" date="2016-10" db="EMBL/GenBank/DDBJ databases">
        <authorList>
            <person name="Varghese N."/>
            <person name="Submissions S."/>
        </authorList>
    </citation>
    <scope>NUCLEOTIDE SEQUENCE [LARGE SCALE GENOMIC DNA]</scope>
    <source>
        <strain evidence="14">KHC7</strain>
    </source>
</reference>
<comment type="pathway">
    <text evidence="1 11">Amino-acid biosynthesis; L-leucine biosynthesis; L-leucine from 3-methyl-2-oxobutanoate: step 1/4.</text>
</comment>
<evidence type="ECO:0000256" key="9">
    <source>
        <dbReference type="ARBA" id="ARBA00023211"/>
    </source>
</evidence>
<evidence type="ECO:0000259" key="12">
    <source>
        <dbReference type="PROSITE" id="PS50991"/>
    </source>
</evidence>
<dbReference type="OrthoDB" id="9803573at2"/>
<keyword evidence="5 11" id="KW-0432">Leucine biosynthesis</keyword>
<dbReference type="RefSeq" id="WP_092155132.1">
    <property type="nucleotide sequence ID" value="NZ_FNBX01000022.1"/>
</dbReference>
<dbReference type="PANTHER" id="PTHR10277:SF9">
    <property type="entry name" value="2-ISOPROPYLMALATE SYNTHASE 1, CHLOROPLASTIC-RELATED"/>
    <property type="match status" value="1"/>
</dbReference>
<evidence type="ECO:0000256" key="8">
    <source>
        <dbReference type="ARBA" id="ARBA00022723"/>
    </source>
</evidence>
<evidence type="ECO:0000256" key="1">
    <source>
        <dbReference type="ARBA" id="ARBA00004689"/>
    </source>
</evidence>
<keyword evidence="10 11" id="KW-0100">Branched-chain amino acid biosynthesis</keyword>
<dbReference type="InterPro" id="IPR050073">
    <property type="entry name" value="2-IPM_HCS-like"/>
</dbReference>
<dbReference type="UniPathway" id="UPA00048">
    <property type="reaction ID" value="UER00070"/>
</dbReference>
<keyword evidence="8 11" id="KW-0479">Metal-binding</keyword>
<keyword evidence="7 11" id="KW-0808">Transferase</keyword>
<evidence type="ECO:0000256" key="5">
    <source>
        <dbReference type="ARBA" id="ARBA00022430"/>
    </source>
</evidence>
<accession>A0A1G7QLM3</accession>
<comment type="similarity">
    <text evidence="2 11">Belongs to the alpha-IPM synthase/homocitrate synthase family. LeuA type 1 subfamily.</text>
</comment>
<dbReference type="NCBIfam" id="TIGR00973">
    <property type="entry name" value="leuA_bact"/>
    <property type="match status" value="1"/>
</dbReference>
<comment type="subunit">
    <text evidence="11">Homodimer.</text>
</comment>
<dbReference type="STRING" id="571438.SAMN05192586_12225"/>
<dbReference type="AlphaFoldDB" id="A0A1G7QLM3"/>
<dbReference type="SUPFAM" id="SSF51569">
    <property type="entry name" value="Aldolase"/>
    <property type="match status" value="1"/>
</dbReference>
<sequence length="515" mass="56287">MNNRVYFFDTTLRDGEQSPGATMNLQEKLRLAHQLEVLGVDVMEAGFPASSPGDFASVQRIAAQAGDIQVAGLARCVANDIDRCWEAVKVARHPRIHVFLSTSPLHMRYKLRKDPEDVLRMAVEGVKRCAALTDNVEFSCEDFSRSEGEFVCRVVEAVINAGATTINLPDTVGYAEPDEYAALLDYVIKNTPNSDKAIFSVHCHNDLGLAVANTLAAFKVGVRQAEVTLCGIGERAGNASLEEVVMNLHVRHDHFGLTHKIVTEQIYPSCRLLSMTIGQPIPNNKAIVGANAFAHESGIHQDGMLKNRETYEIMTPQSVGRTESSLVIGKHSGRNAVRSKFESMGYTLDDAQLNVVFEAVKKLADRKKTLLDDDLMALVQEEIYRMPDRFRLRHVSVQSSDAGGVPPTAAVLMDVDGLERSSAGFGVGPVDALFNVIADLVGRQPDLEQYAINAVTGGTDAQGEVTVRLRDGDISAVGRGTHPDIFVASARAYVNALNHLFKKEQEGPRLHCQHD</sequence>
<dbReference type="InterPro" id="IPR013709">
    <property type="entry name" value="2-isopropylmalate_synth_dimer"/>
</dbReference>
<dbReference type="InterPro" id="IPR002034">
    <property type="entry name" value="AIPM/Hcit_synth_CS"/>
</dbReference>
<dbReference type="Gene3D" id="3.30.160.270">
    <property type="match status" value="1"/>
</dbReference>
<dbReference type="Gene3D" id="3.20.20.70">
    <property type="entry name" value="Aldolase class I"/>
    <property type="match status" value="1"/>
</dbReference>
<evidence type="ECO:0000256" key="7">
    <source>
        <dbReference type="ARBA" id="ARBA00022679"/>
    </source>
</evidence>
<dbReference type="Gene3D" id="1.10.238.260">
    <property type="match status" value="1"/>
</dbReference>
<dbReference type="HAMAP" id="MF_01025">
    <property type="entry name" value="LeuA_type1"/>
    <property type="match status" value="1"/>
</dbReference>
<evidence type="ECO:0000256" key="3">
    <source>
        <dbReference type="ARBA" id="ARBA00012973"/>
    </source>
</evidence>
<dbReference type="NCBIfam" id="NF002086">
    <property type="entry name" value="PRK00915.1-3"/>
    <property type="match status" value="1"/>
</dbReference>
<feature type="domain" description="Pyruvate carboxyltransferase" evidence="12">
    <location>
        <begin position="5"/>
        <end position="263"/>
    </location>
</feature>
<keyword evidence="11" id="KW-0963">Cytoplasm</keyword>
<dbReference type="Pfam" id="PF08502">
    <property type="entry name" value="LeuA_dimer"/>
    <property type="match status" value="1"/>
</dbReference>
<dbReference type="EMBL" id="FNBX01000022">
    <property type="protein sequence ID" value="SDF99451.1"/>
    <property type="molecule type" value="Genomic_DNA"/>
</dbReference>
<keyword evidence="9 11" id="KW-0464">Manganese</keyword>
<dbReference type="GO" id="GO:0003985">
    <property type="term" value="F:acetyl-CoA C-acetyltransferase activity"/>
    <property type="evidence" value="ECO:0007669"/>
    <property type="project" value="UniProtKB-UniRule"/>
</dbReference>
<feature type="binding site" evidence="11">
    <location>
        <position position="204"/>
    </location>
    <ligand>
        <name>Mn(2+)</name>
        <dbReference type="ChEBI" id="CHEBI:29035"/>
    </ligand>
</feature>
<dbReference type="InterPro" id="IPR005671">
    <property type="entry name" value="LeuA_bact_synth"/>
</dbReference>
<evidence type="ECO:0000256" key="4">
    <source>
        <dbReference type="ARBA" id="ARBA00018198"/>
    </source>
</evidence>
<dbReference type="FunFam" id="3.20.20.70:FF:000010">
    <property type="entry name" value="2-isopropylmalate synthase"/>
    <property type="match status" value="1"/>
</dbReference>
<dbReference type="Pfam" id="PF00682">
    <property type="entry name" value="HMGL-like"/>
    <property type="match status" value="1"/>
</dbReference>
<evidence type="ECO:0000256" key="11">
    <source>
        <dbReference type="HAMAP-Rule" id="MF_01025"/>
    </source>
</evidence>
<evidence type="ECO:0000256" key="6">
    <source>
        <dbReference type="ARBA" id="ARBA00022605"/>
    </source>
</evidence>